<feature type="domain" description="Type II methyltransferase M.TaqI-like" evidence="6">
    <location>
        <begin position="199"/>
        <end position="368"/>
    </location>
</feature>
<dbReference type="GO" id="GO:0009007">
    <property type="term" value="F:site-specific DNA-methyltransferase (adenine-specific) activity"/>
    <property type="evidence" value="ECO:0007669"/>
    <property type="project" value="UniProtKB-EC"/>
</dbReference>
<dbReference type="PRINTS" id="PR00507">
    <property type="entry name" value="N12N6MTFRASE"/>
</dbReference>
<evidence type="ECO:0000256" key="5">
    <source>
        <dbReference type="ARBA" id="ARBA00047942"/>
    </source>
</evidence>
<dbReference type="GO" id="GO:0006304">
    <property type="term" value="P:DNA modification"/>
    <property type="evidence" value="ECO:0007669"/>
    <property type="project" value="InterPro"/>
</dbReference>
<dbReference type="EMBL" id="RJSE01000003">
    <property type="protein sequence ID" value="RNL65390.1"/>
    <property type="molecule type" value="Genomic_DNA"/>
</dbReference>
<evidence type="ECO:0000313" key="7">
    <source>
        <dbReference type="EMBL" id="RNL65390.1"/>
    </source>
</evidence>
<dbReference type="InterPro" id="IPR029063">
    <property type="entry name" value="SAM-dependent_MTases_sf"/>
</dbReference>
<dbReference type="InterPro" id="IPR002052">
    <property type="entry name" value="DNA_methylase_N6_adenine_CS"/>
</dbReference>
<evidence type="ECO:0000313" key="8">
    <source>
        <dbReference type="Proteomes" id="UP000267128"/>
    </source>
</evidence>
<keyword evidence="8" id="KW-1185">Reference proteome</keyword>
<name>A0A3N0CPU2_9ACTN</name>
<dbReference type="SUPFAM" id="SSF53335">
    <property type="entry name" value="S-adenosyl-L-methionine-dependent methyltransferases"/>
    <property type="match status" value="1"/>
</dbReference>
<dbReference type="EC" id="2.1.1.72" evidence="1"/>
<keyword evidence="3 7" id="KW-0808">Transferase</keyword>
<evidence type="ECO:0000256" key="2">
    <source>
        <dbReference type="ARBA" id="ARBA00022603"/>
    </source>
</evidence>
<proteinExistence type="predicted"/>
<organism evidence="7 8">
    <name type="scientific">Nocardioides marmoriginsengisoli</name>
    <dbReference type="NCBI Taxonomy" id="661483"/>
    <lineage>
        <taxon>Bacteria</taxon>
        <taxon>Bacillati</taxon>
        <taxon>Actinomycetota</taxon>
        <taxon>Actinomycetes</taxon>
        <taxon>Propionibacteriales</taxon>
        <taxon>Nocardioidaceae</taxon>
        <taxon>Nocardioides</taxon>
    </lineage>
</organism>
<keyword evidence="2 7" id="KW-0489">Methyltransferase</keyword>
<dbReference type="GO" id="GO:0003676">
    <property type="term" value="F:nucleic acid binding"/>
    <property type="evidence" value="ECO:0007669"/>
    <property type="project" value="InterPro"/>
</dbReference>
<protein>
    <recommendedName>
        <fullName evidence="1">site-specific DNA-methyltransferase (adenine-specific)</fullName>
        <ecNumber evidence="1">2.1.1.72</ecNumber>
    </recommendedName>
</protein>
<reference evidence="7 8" key="1">
    <citation type="submission" date="2018-11" db="EMBL/GenBank/DDBJ databases">
        <authorList>
            <person name="Li F."/>
        </authorList>
    </citation>
    <scope>NUCLEOTIDE SEQUENCE [LARGE SCALE GENOMIC DNA]</scope>
    <source>
        <strain evidence="7 8">Gsoil 097</strain>
    </source>
</reference>
<evidence type="ECO:0000259" key="6">
    <source>
        <dbReference type="Pfam" id="PF07669"/>
    </source>
</evidence>
<comment type="catalytic activity">
    <reaction evidence="5">
        <text>a 2'-deoxyadenosine in DNA + S-adenosyl-L-methionine = an N(6)-methyl-2'-deoxyadenosine in DNA + S-adenosyl-L-homocysteine + H(+)</text>
        <dbReference type="Rhea" id="RHEA:15197"/>
        <dbReference type="Rhea" id="RHEA-COMP:12418"/>
        <dbReference type="Rhea" id="RHEA-COMP:12419"/>
        <dbReference type="ChEBI" id="CHEBI:15378"/>
        <dbReference type="ChEBI" id="CHEBI:57856"/>
        <dbReference type="ChEBI" id="CHEBI:59789"/>
        <dbReference type="ChEBI" id="CHEBI:90615"/>
        <dbReference type="ChEBI" id="CHEBI:90616"/>
        <dbReference type="EC" id="2.1.1.72"/>
    </reaction>
</comment>
<dbReference type="Pfam" id="PF07669">
    <property type="entry name" value="Eco57I"/>
    <property type="match status" value="1"/>
</dbReference>
<evidence type="ECO:0000256" key="1">
    <source>
        <dbReference type="ARBA" id="ARBA00011900"/>
    </source>
</evidence>
<dbReference type="NCBIfam" id="NF033452">
    <property type="entry name" value="BREX_1_MTaseX"/>
    <property type="match status" value="1"/>
</dbReference>
<dbReference type="Gene3D" id="3.40.50.150">
    <property type="entry name" value="Vaccinia Virus protein VP39"/>
    <property type="match status" value="1"/>
</dbReference>
<sequence>MVTSVRAELQRELGERAAYLCFMGLVQERVAAVVGAAGFEAPASPADVRARVREVLTDEVCQDVEVVGWLHQAWIAERKDQVFAGFKQRRKAGPAEIPAATQLFTPHWIVRHLVENTLGRLWLLNHPESRLAEQMPYYVTPAEPDTDFLRISGPEDLTVLDPACGSGHMLTYAFDLLHAIYTEAGYDAAEIPQLILTRNLYGVEIDPDVAALASFALTMKARQRGMTGPIEPQVCALRPVSFTADELTELPAGDWNAFEHADTFGSLIRPGELPRRSDRPRERLVREQAAYLSGDYHVVVTNPPYLGSKNLSDLLVERLRQDQLAGKLDLYAAFIGRAMALARPGGLVGMITMQGWMFLPSYTALRESVRDRWSVVTLSHLGPGAFEVGRGEVVTTCAFVLRNAPASGPGAYFRLVDVPRDRKELVAREAYRGAGVSTGSTSGVGVGRRFDVDGHQLSQLPGGVFAYWLTPELLDAFAHLPPIAERVDTRSGMATGDNERFLRYWWEVSTEALGRDATWVPYNKGGRAHRWFGTNEVVVQWHNDGEQIKATKAANLAAGLISTNNAKCWNQDRYFQPSVTWTTIGHGRLAARYADPGSIFDTKGQCLFADSEEDRLFYLALLNSEVAGRFLEALAPALDFNSGAIRRLPDPYADADRDRIVALAREAVDLQRSAWNRQETSPDFVPPGFERGTVAEYVRGLQEQRTAEVQRLAAIEDELDGLLARAYDGAEVAGPDRAVQAVPTSADIVRDLISYAVGCLFGRYAAPVEQVADNVIPVAALPVLLDDFLAATFGEEHLEENRRFVAEAVGSDYLAKSFYADHVLRFRKRPVYWMFTSSRGAFQALTYLHSYTPETVVAVRKHLTARPQRPELTAYDRDVLEPLADLRLSLDLDDGVRVNYTRLGAGLKKIPGLG</sequence>
<dbReference type="AlphaFoldDB" id="A0A3N0CPU2"/>
<dbReference type="PROSITE" id="PS00092">
    <property type="entry name" value="N6_MTASE"/>
    <property type="match status" value="1"/>
</dbReference>
<gene>
    <name evidence="7" type="primary">pglX</name>
    <name evidence="7" type="ORF">EFK50_05390</name>
</gene>
<keyword evidence="4" id="KW-0949">S-adenosyl-L-methionine</keyword>
<comment type="caution">
    <text evidence="7">The sequence shown here is derived from an EMBL/GenBank/DDBJ whole genome shotgun (WGS) entry which is preliminary data.</text>
</comment>
<dbReference type="PANTHER" id="PTHR33841">
    <property type="entry name" value="DNA METHYLTRANSFERASE YEEA-RELATED"/>
    <property type="match status" value="1"/>
</dbReference>
<dbReference type="InterPro" id="IPR050953">
    <property type="entry name" value="N4_N6_ade-DNA_methylase"/>
</dbReference>
<dbReference type="InterPro" id="IPR011639">
    <property type="entry name" value="MethylTrfase_TaqI-like_dom"/>
</dbReference>
<evidence type="ECO:0000256" key="4">
    <source>
        <dbReference type="ARBA" id="ARBA00022691"/>
    </source>
</evidence>
<dbReference type="PANTHER" id="PTHR33841:SF1">
    <property type="entry name" value="DNA METHYLTRANSFERASE A"/>
    <property type="match status" value="1"/>
</dbReference>
<accession>A0A3N0CPU2</accession>
<evidence type="ECO:0000256" key="3">
    <source>
        <dbReference type="ARBA" id="ARBA00022679"/>
    </source>
</evidence>
<dbReference type="Proteomes" id="UP000267128">
    <property type="component" value="Unassembled WGS sequence"/>
</dbReference>
<dbReference type="InterPro" id="IPR047939">
    <property type="entry name" value="BREX_1_PglX"/>
</dbReference>
<dbReference type="GO" id="GO:0032259">
    <property type="term" value="P:methylation"/>
    <property type="evidence" value="ECO:0007669"/>
    <property type="project" value="UniProtKB-KW"/>
</dbReference>